<dbReference type="SUPFAM" id="SSF46785">
    <property type="entry name" value="Winged helix' DNA-binding domain"/>
    <property type="match status" value="1"/>
</dbReference>
<keyword evidence="6" id="KW-1185">Reference proteome</keyword>
<protein>
    <submittedName>
        <fullName evidence="5">Lrp/AsnC family transcriptional regulator</fullName>
    </submittedName>
</protein>
<accession>A0ABW3Y4T0</accession>
<dbReference type="SMART" id="SM00344">
    <property type="entry name" value="HTH_ASNC"/>
    <property type="match status" value="1"/>
</dbReference>
<dbReference type="Pfam" id="PF13412">
    <property type="entry name" value="HTH_24"/>
    <property type="match status" value="1"/>
</dbReference>
<dbReference type="EMBL" id="JBHTMY010000004">
    <property type="protein sequence ID" value="MFD1316874.1"/>
    <property type="molecule type" value="Genomic_DNA"/>
</dbReference>
<dbReference type="InterPro" id="IPR036390">
    <property type="entry name" value="WH_DNA-bd_sf"/>
</dbReference>
<dbReference type="Gene3D" id="3.30.70.920">
    <property type="match status" value="1"/>
</dbReference>
<dbReference type="PANTHER" id="PTHR30154">
    <property type="entry name" value="LEUCINE-RESPONSIVE REGULATORY PROTEIN"/>
    <property type="match status" value="1"/>
</dbReference>
<keyword evidence="1" id="KW-0805">Transcription regulation</keyword>
<dbReference type="InterPro" id="IPR011991">
    <property type="entry name" value="ArsR-like_HTH"/>
</dbReference>
<dbReference type="PANTHER" id="PTHR30154:SF34">
    <property type="entry name" value="TRANSCRIPTIONAL REGULATOR AZLB"/>
    <property type="match status" value="1"/>
</dbReference>
<dbReference type="Pfam" id="PF01037">
    <property type="entry name" value="AsnC_trans_reg"/>
    <property type="match status" value="1"/>
</dbReference>
<dbReference type="InterPro" id="IPR000485">
    <property type="entry name" value="AsnC-type_HTH_dom"/>
</dbReference>
<dbReference type="RefSeq" id="WP_377180344.1">
    <property type="nucleotide sequence ID" value="NZ_JBHTMY010000004.1"/>
</dbReference>
<dbReference type="PROSITE" id="PS00519">
    <property type="entry name" value="HTH_ASNC_1"/>
    <property type="match status" value="1"/>
</dbReference>
<evidence type="ECO:0000259" key="4">
    <source>
        <dbReference type="PROSITE" id="PS50956"/>
    </source>
</evidence>
<evidence type="ECO:0000313" key="5">
    <source>
        <dbReference type="EMBL" id="MFD1316874.1"/>
    </source>
</evidence>
<evidence type="ECO:0000313" key="6">
    <source>
        <dbReference type="Proteomes" id="UP001597201"/>
    </source>
</evidence>
<reference evidence="6" key="1">
    <citation type="journal article" date="2019" name="Int. J. Syst. Evol. Microbiol.">
        <title>The Global Catalogue of Microorganisms (GCM) 10K type strain sequencing project: providing services to taxonomists for standard genome sequencing and annotation.</title>
        <authorList>
            <consortium name="The Broad Institute Genomics Platform"/>
            <consortium name="The Broad Institute Genome Sequencing Center for Infectious Disease"/>
            <person name="Wu L."/>
            <person name="Ma J."/>
        </authorList>
    </citation>
    <scope>NUCLEOTIDE SEQUENCE [LARGE SCALE GENOMIC DNA]</scope>
    <source>
        <strain evidence="6">CCUG 61485</strain>
    </source>
</reference>
<sequence length="152" mass="17955">MKFDKIDQEILWILQTDSKTTTKQMAHQLGLSNTAVYERVRKLERTGVIKQYVALVDFEKIDKSFIAFCQIKLVQHRHDLVKKFEKEVLQFDEVLECYNVSGEYDYILRVAVKNMKAYREFLNNKLTMLDYIGSAYSTFIINEVKNSVQIRV</sequence>
<feature type="domain" description="HTH asnC-type" evidence="4">
    <location>
        <begin position="3"/>
        <end position="64"/>
    </location>
</feature>
<dbReference type="Gene3D" id="1.10.10.10">
    <property type="entry name" value="Winged helix-like DNA-binding domain superfamily/Winged helix DNA-binding domain"/>
    <property type="match status" value="1"/>
</dbReference>
<dbReference type="InterPro" id="IPR019888">
    <property type="entry name" value="Tscrpt_reg_AsnC-like"/>
</dbReference>
<proteinExistence type="predicted"/>
<organism evidence="5 6">
    <name type="scientific">Namhaeicola litoreus</name>
    <dbReference type="NCBI Taxonomy" id="1052145"/>
    <lineage>
        <taxon>Bacteria</taxon>
        <taxon>Pseudomonadati</taxon>
        <taxon>Bacteroidota</taxon>
        <taxon>Flavobacteriia</taxon>
        <taxon>Flavobacteriales</taxon>
        <taxon>Flavobacteriaceae</taxon>
        <taxon>Namhaeicola</taxon>
    </lineage>
</organism>
<name>A0ABW3Y4T0_9FLAO</name>
<evidence type="ECO:0000256" key="1">
    <source>
        <dbReference type="ARBA" id="ARBA00023015"/>
    </source>
</evidence>
<keyword evidence="2" id="KW-0238">DNA-binding</keyword>
<dbReference type="CDD" id="cd00090">
    <property type="entry name" value="HTH_ARSR"/>
    <property type="match status" value="1"/>
</dbReference>
<comment type="caution">
    <text evidence="5">The sequence shown here is derived from an EMBL/GenBank/DDBJ whole genome shotgun (WGS) entry which is preliminary data.</text>
</comment>
<evidence type="ECO:0000256" key="2">
    <source>
        <dbReference type="ARBA" id="ARBA00023125"/>
    </source>
</evidence>
<dbReference type="InterPro" id="IPR019887">
    <property type="entry name" value="Tscrpt_reg_AsnC/Lrp_C"/>
</dbReference>
<dbReference type="InterPro" id="IPR011008">
    <property type="entry name" value="Dimeric_a/b-barrel"/>
</dbReference>
<evidence type="ECO:0000256" key="3">
    <source>
        <dbReference type="ARBA" id="ARBA00023163"/>
    </source>
</evidence>
<dbReference type="InterPro" id="IPR019885">
    <property type="entry name" value="Tscrpt_reg_HTH_AsnC-type_CS"/>
</dbReference>
<dbReference type="InterPro" id="IPR036388">
    <property type="entry name" value="WH-like_DNA-bd_sf"/>
</dbReference>
<dbReference type="Proteomes" id="UP001597201">
    <property type="component" value="Unassembled WGS sequence"/>
</dbReference>
<dbReference type="PRINTS" id="PR00033">
    <property type="entry name" value="HTHASNC"/>
</dbReference>
<keyword evidence="3" id="KW-0804">Transcription</keyword>
<dbReference type="PROSITE" id="PS50956">
    <property type="entry name" value="HTH_ASNC_2"/>
    <property type="match status" value="1"/>
</dbReference>
<gene>
    <name evidence="5" type="ORF">ACFQ39_14705</name>
</gene>
<dbReference type="SUPFAM" id="SSF54909">
    <property type="entry name" value="Dimeric alpha+beta barrel"/>
    <property type="match status" value="1"/>
</dbReference>